<dbReference type="EMBL" id="LAZR01026460">
    <property type="protein sequence ID" value="KKL68669.1"/>
    <property type="molecule type" value="Genomic_DNA"/>
</dbReference>
<protein>
    <submittedName>
        <fullName evidence="1">Uncharacterized protein</fullName>
    </submittedName>
</protein>
<proteinExistence type="predicted"/>
<organism evidence="1">
    <name type="scientific">marine sediment metagenome</name>
    <dbReference type="NCBI Taxonomy" id="412755"/>
    <lineage>
        <taxon>unclassified sequences</taxon>
        <taxon>metagenomes</taxon>
        <taxon>ecological metagenomes</taxon>
    </lineage>
</organism>
<gene>
    <name evidence="1" type="ORF">LCGC14_2122710</name>
</gene>
<reference evidence="1" key="1">
    <citation type="journal article" date="2015" name="Nature">
        <title>Complex archaea that bridge the gap between prokaryotes and eukaryotes.</title>
        <authorList>
            <person name="Spang A."/>
            <person name="Saw J.H."/>
            <person name="Jorgensen S.L."/>
            <person name="Zaremba-Niedzwiedzka K."/>
            <person name="Martijn J."/>
            <person name="Lind A.E."/>
            <person name="van Eijk R."/>
            <person name="Schleper C."/>
            <person name="Guy L."/>
            <person name="Ettema T.J."/>
        </authorList>
    </citation>
    <scope>NUCLEOTIDE SEQUENCE</scope>
</reference>
<comment type="caution">
    <text evidence="1">The sequence shown here is derived from an EMBL/GenBank/DDBJ whole genome shotgun (WGS) entry which is preliminary data.</text>
</comment>
<dbReference type="AlphaFoldDB" id="A0A0F9E3T5"/>
<name>A0A0F9E3T5_9ZZZZ</name>
<evidence type="ECO:0000313" key="1">
    <source>
        <dbReference type="EMBL" id="KKL68669.1"/>
    </source>
</evidence>
<accession>A0A0F9E3T5</accession>
<sequence>MSPEQIAKEFAATLESDPAAKISFLTANCQNFIWLQCPPYEGKSVDFWQYGPPIPEAEGFIFLLAETWYHGGWGGWVVSFSPEPIKCGTYEFDRAKKIVEMRMAEKWGPAKSKIISKSSPSPPLSISDLGQTILFDPEANKGSVSLNE</sequence>